<evidence type="ECO:0000256" key="8">
    <source>
        <dbReference type="SAM" id="Phobius"/>
    </source>
</evidence>
<keyword evidence="6 8" id="KW-0472">Membrane</keyword>
<dbReference type="SUPFAM" id="SSF82689">
    <property type="entry name" value="Mechanosensitive channel protein MscS (YggB), C-terminal domain"/>
    <property type="match status" value="1"/>
</dbReference>
<feature type="transmembrane region" description="Helical" evidence="8">
    <location>
        <begin position="565"/>
        <end position="587"/>
    </location>
</feature>
<feature type="transmembrane region" description="Helical" evidence="8">
    <location>
        <begin position="119"/>
        <end position="142"/>
    </location>
</feature>
<dbReference type="PANTHER" id="PTHR30460">
    <property type="entry name" value="MODERATE CONDUCTANCE MECHANOSENSITIVE CHANNEL YBIO"/>
    <property type="match status" value="1"/>
</dbReference>
<dbReference type="InterPro" id="IPR023408">
    <property type="entry name" value="MscS_beta-dom_sf"/>
</dbReference>
<feature type="domain" description="Mechanosensitive ion channel transmembrane helices 2/3" evidence="12">
    <location>
        <begin position="548"/>
        <end position="584"/>
    </location>
</feature>
<evidence type="ECO:0000259" key="10">
    <source>
        <dbReference type="Pfam" id="PF00924"/>
    </source>
</evidence>
<dbReference type="GO" id="GO:0005886">
    <property type="term" value="C:plasma membrane"/>
    <property type="evidence" value="ECO:0007669"/>
    <property type="project" value="UniProtKB-SubCell"/>
</dbReference>
<organism evidence="13">
    <name type="scientific">uncultured bacterium ws406H10</name>
    <dbReference type="NCBI Taxonomy" id="1131831"/>
    <lineage>
        <taxon>Bacteria</taxon>
        <taxon>environmental samples</taxon>
    </lineage>
</organism>
<keyword evidence="3" id="KW-1003">Cell membrane</keyword>
<dbReference type="SUPFAM" id="SSF82861">
    <property type="entry name" value="Mechanosensitive channel protein MscS (YggB), transmembrane region"/>
    <property type="match status" value="1"/>
</dbReference>
<dbReference type="SUPFAM" id="SSF50182">
    <property type="entry name" value="Sm-like ribonucleoproteins"/>
    <property type="match status" value="1"/>
</dbReference>
<feature type="transmembrane region" description="Helical" evidence="8">
    <location>
        <begin position="325"/>
        <end position="347"/>
    </location>
</feature>
<evidence type="ECO:0000256" key="1">
    <source>
        <dbReference type="ARBA" id="ARBA00004651"/>
    </source>
</evidence>
<dbReference type="Pfam" id="PF00924">
    <property type="entry name" value="MS_channel_2nd"/>
    <property type="match status" value="1"/>
</dbReference>
<feature type="transmembrane region" description="Helical" evidence="8">
    <location>
        <begin position="203"/>
        <end position="226"/>
    </location>
</feature>
<dbReference type="GO" id="GO:0008381">
    <property type="term" value="F:mechanosensitive monoatomic ion channel activity"/>
    <property type="evidence" value="ECO:0007669"/>
    <property type="project" value="InterPro"/>
</dbReference>
<dbReference type="InterPro" id="IPR010920">
    <property type="entry name" value="LSM_dom_sf"/>
</dbReference>
<feature type="domain" description="Mechanosensitive ion channel MscS C-terminal" evidence="11">
    <location>
        <begin position="661"/>
        <end position="743"/>
    </location>
</feature>
<feature type="transmembrane region" description="Helical" evidence="8">
    <location>
        <begin position="247"/>
        <end position="266"/>
    </location>
</feature>
<proteinExistence type="inferred from homology"/>
<feature type="transmembrane region" description="Helical" evidence="8">
    <location>
        <begin position="540"/>
        <end position="559"/>
    </location>
</feature>
<dbReference type="InterPro" id="IPR006685">
    <property type="entry name" value="MscS_channel_2nd"/>
</dbReference>
<evidence type="ECO:0000256" key="9">
    <source>
        <dbReference type="SAM" id="SignalP"/>
    </source>
</evidence>
<dbReference type="Gene3D" id="1.10.287.1260">
    <property type="match status" value="1"/>
</dbReference>
<feature type="transmembrane region" description="Helical" evidence="8">
    <location>
        <begin position="448"/>
        <end position="467"/>
    </location>
</feature>
<evidence type="ECO:0000259" key="11">
    <source>
        <dbReference type="Pfam" id="PF21082"/>
    </source>
</evidence>
<feature type="region of interest" description="Disordered" evidence="7">
    <location>
        <begin position="754"/>
        <end position="789"/>
    </location>
</feature>
<evidence type="ECO:0000259" key="12">
    <source>
        <dbReference type="Pfam" id="PF21088"/>
    </source>
</evidence>
<dbReference type="Gene3D" id="2.30.30.60">
    <property type="match status" value="1"/>
</dbReference>
<dbReference type="Pfam" id="PF21088">
    <property type="entry name" value="MS_channel_1st"/>
    <property type="match status" value="1"/>
</dbReference>
<dbReference type="Gene3D" id="3.30.70.100">
    <property type="match status" value="1"/>
</dbReference>
<dbReference type="Pfam" id="PF21082">
    <property type="entry name" value="MS_channel_3rd"/>
    <property type="match status" value="1"/>
</dbReference>
<feature type="signal peptide" evidence="9">
    <location>
        <begin position="1"/>
        <end position="33"/>
    </location>
</feature>
<evidence type="ECO:0000256" key="4">
    <source>
        <dbReference type="ARBA" id="ARBA00022692"/>
    </source>
</evidence>
<evidence type="ECO:0000256" key="2">
    <source>
        <dbReference type="ARBA" id="ARBA00008017"/>
    </source>
</evidence>
<feature type="transmembrane region" description="Helical" evidence="8">
    <location>
        <begin position="353"/>
        <end position="377"/>
    </location>
</feature>
<keyword evidence="5 8" id="KW-1133">Transmembrane helix</keyword>
<sequence>MSNSVRIRYSLQVLIAALTFFLLTALIPPPATAQSENAGLELATDLEPLLEKAREKGLGVVLIAPLDTETRVEQSGTGWQENGLRVRQDVARILGNIPDAWQNMRAAVNNASPDGTLFWLWKALGISALAIALSFLNQFWIIRVNRHFLSTMLSENPENRSEKIGFLLFRAVLISVSCAINFVIAMIVAIIFDYGHEPSRATIFIIVVAYIFYWVFRAVILFNIIAHDLPKHRMINLNDDEAKMIQFDWRNSMVAVIIAFSISAWFDALGLVPDTQKLLVVLSTTLAVVTFGYLTIKHRKPFAKVLLGVGEPANKPLWRRTLATYWHIISIAYLAVAWVISCFRTVLELPSANVLVAAPIIAFLGGLAAYGIVLLIIDKAYLARQHKFDARVALAQEQEKQRREQEKAAIDAAMQDAPEDDEDLIINKVMAERQMEEMPAFKPVFKPLLEQAAGIMISIVAIGFILGTWDVNVGQRGNPVTAFIDTLMIAFTGWFLFRAVAAYIDNQLEEEGDGGQAEAGEPGEEMSGQGASRLTTLLPLIRNVMIAGIVILTAMVILSNMGVDIAPLFAGAGVIGLAIGFGAQTLIRDIFSGGFFLFDDAFRRGEYVELDSIKGTVEKISLRSFQLRHHNGPLHTIPFGEIKQLTNFSRDWVMMKLPLRLTYDTNVEHVRKLVKKLGQKLLEHPDIGHLFLQPLKSQGVYKMEDSAMIVRIKFMTKPGDQFVTRKVVYQEIRDLFENEGIKFAHKEVTVRMADEPETPLTNRQRAGVAAAARSAADDEMQPAAVDDGP</sequence>
<feature type="transmembrane region" description="Helical" evidence="8">
    <location>
        <begin position="167"/>
        <end position="191"/>
    </location>
</feature>
<evidence type="ECO:0000256" key="6">
    <source>
        <dbReference type="ARBA" id="ARBA00023136"/>
    </source>
</evidence>
<comment type="subcellular location">
    <subcellularLocation>
        <location evidence="1">Cell membrane</location>
        <topology evidence="1">Multi-pass membrane protein</topology>
    </subcellularLocation>
</comment>
<feature type="compositionally biased region" description="Low complexity" evidence="7">
    <location>
        <begin position="763"/>
        <end position="774"/>
    </location>
</feature>
<evidence type="ECO:0000256" key="5">
    <source>
        <dbReference type="ARBA" id="ARBA00022989"/>
    </source>
</evidence>
<dbReference type="PANTHER" id="PTHR30460:SF0">
    <property type="entry name" value="MODERATE CONDUCTANCE MECHANOSENSITIVE CHANNEL YBIO"/>
    <property type="match status" value="1"/>
</dbReference>
<evidence type="ECO:0000313" key="13">
    <source>
        <dbReference type="EMBL" id="AFI78740.1"/>
    </source>
</evidence>
<evidence type="ECO:0000256" key="3">
    <source>
        <dbReference type="ARBA" id="ARBA00022475"/>
    </source>
</evidence>
<accession>I1X5G5</accession>
<reference evidence="13" key="1">
    <citation type="journal article" date="2012" name="ISME J.">
        <title>Roseobacter clade bacteria are abundant in coastal sediments and encode a novel combination of sulfur oxidation genes.</title>
        <authorList>
            <person name="Lenk S."/>
            <person name="Moraru C."/>
            <person name="Hahnke S."/>
            <person name="Arnds J."/>
            <person name="Richter M."/>
            <person name="Kube M."/>
            <person name="Reinhardt R."/>
            <person name="Brinkhoff T."/>
            <person name="Harder J."/>
            <person name="Amann R."/>
            <person name="Mussmann M."/>
        </authorList>
    </citation>
    <scope>NUCLEOTIDE SEQUENCE</scope>
</reference>
<dbReference type="InterPro" id="IPR045276">
    <property type="entry name" value="YbiO_bact"/>
</dbReference>
<keyword evidence="9" id="KW-0732">Signal</keyword>
<name>I1X5G5_9BACT</name>
<dbReference type="InterPro" id="IPR011014">
    <property type="entry name" value="MscS_channel_TM-2"/>
</dbReference>
<dbReference type="InterPro" id="IPR011066">
    <property type="entry name" value="MscS_channel_C_sf"/>
</dbReference>
<comment type="similarity">
    <text evidence="2">Belongs to the MscS (TC 1.A.23) family.</text>
</comment>
<protein>
    <submittedName>
        <fullName evidence="13">Mechanosensitive ion channel family protein</fullName>
    </submittedName>
</protein>
<dbReference type="EMBL" id="JQ256789">
    <property type="protein sequence ID" value="AFI78740.1"/>
    <property type="molecule type" value="Genomic_DNA"/>
</dbReference>
<dbReference type="InterPro" id="IPR049142">
    <property type="entry name" value="MS_channel_1st"/>
</dbReference>
<dbReference type="AlphaFoldDB" id="I1X5G5"/>
<dbReference type="InterPro" id="IPR049278">
    <property type="entry name" value="MS_channel_C"/>
</dbReference>
<feature type="chain" id="PRO_5003654036" evidence="9">
    <location>
        <begin position="34"/>
        <end position="789"/>
    </location>
</feature>
<evidence type="ECO:0000256" key="7">
    <source>
        <dbReference type="SAM" id="MobiDB-lite"/>
    </source>
</evidence>
<feature type="transmembrane region" description="Helical" evidence="8">
    <location>
        <begin position="278"/>
        <end position="296"/>
    </location>
</feature>
<keyword evidence="4 8" id="KW-0812">Transmembrane</keyword>
<gene>
    <name evidence="13" type="ORF">ws406H10_0028</name>
</gene>
<feature type="domain" description="Mechanosensitive ion channel MscS" evidence="10">
    <location>
        <begin position="585"/>
        <end position="650"/>
    </location>
</feature>